<evidence type="ECO:0000256" key="1">
    <source>
        <dbReference type="ARBA" id="ARBA00004496"/>
    </source>
</evidence>
<accession>A0A0S6UA18</accession>
<dbReference type="AlphaFoldDB" id="A0A0S6UA18"/>
<sequence>MFDMPTVNLAGIQLEVDEDGFIADPSKWNEDVARALAEQEGVTEMTEDHWKLVNYLRQYYLQFGIAPMIRKVCKETGFSLKQIYDLFPSGPAKGACKVAGLPKPTGCV</sequence>
<evidence type="ECO:0000313" key="5">
    <source>
        <dbReference type="EMBL" id="GAF24760.1"/>
    </source>
</evidence>
<reference evidence="5" key="1">
    <citation type="journal article" date="2014" name="Gene">
        <title>Genome-guided analysis of transformation efficiency and carbon dioxide assimilation by Moorella thermoacetica Y72.</title>
        <authorList>
            <person name="Tsukahara K."/>
            <person name="Kita A."/>
            <person name="Nakashimada Y."/>
            <person name="Hoshino T."/>
            <person name="Murakami K."/>
        </authorList>
    </citation>
    <scope>NUCLEOTIDE SEQUENCE [LARGE SCALE GENOMIC DNA]</scope>
    <source>
        <strain evidence="5">Y72</strain>
    </source>
</reference>
<dbReference type="GO" id="GO:0002143">
    <property type="term" value="P:tRNA wobble position uridine thiolation"/>
    <property type="evidence" value="ECO:0007669"/>
    <property type="project" value="TreeGrafter"/>
</dbReference>
<comment type="similarity">
    <text evidence="2">Belongs to the DsrC/TusE family.</text>
</comment>
<proteinExistence type="inferred from homology"/>
<dbReference type="PANTHER" id="PTHR37010:SF1">
    <property type="entry name" value="SULFURTRANSFERASE TUSE"/>
    <property type="match status" value="1"/>
</dbReference>
<name>A0A0S6UA18_NEOTH</name>
<evidence type="ECO:0000256" key="4">
    <source>
        <dbReference type="PIRSR" id="PIRSR006223-50"/>
    </source>
</evidence>
<dbReference type="GO" id="GO:0005737">
    <property type="term" value="C:cytoplasm"/>
    <property type="evidence" value="ECO:0007669"/>
    <property type="project" value="UniProtKB-SubCell"/>
</dbReference>
<dbReference type="SUPFAM" id="SSF69721">
    <property type="entry name" value="DsrC, the gamma subunit of dissimilatory sulfite reductase"/>
    <property type="match status" value="1"/>
</dbReference>
<feature type="active site" description="Cysteine persulfide intermediate" evidence="4">
    <location>
        <position position="107"/>
    </location>
</feature>
<dbReference type="InterPro" id="IPR025526">
    <property type="entry name" value="DsrC-like_dom_sf"/>
</dbReference>
<dbReference type="EMBL" id="DF238840">
    <property type="protein sequence ID" value="GAF24760.1"/>
    <property type="molecule type" value="Genomic_DNA"/>
</dbReference>
<organism evidence="5">
    <name type="scientific">Moorella thermoacetica Y72</name>
    <dbReference type="NCBI Taxonomy" id="1325331"/>
    <lineage>
        <taxon>Bacteria</taxon>
        <taxon>Bacillati</taxon>
        <taxon>Bacillota</taxon>
        <taxon>Clostridia</taxon>
        <taxon>Neomoorellales</taxon>
        <taxon>Neomoorellaceae</taxon>
        <taxon>Neomoorella</taxon>
    </lineage>
</organism>
<dbReference type="Pfam" id="PF04358">
    <property type="entry name" value="DsrC"/>
    <property type="match status" value="1"/>
</dbReference>
<dbReference type="InterPro" id="IPR007453">
    <property type="entry name" value="DsrC/TusE"/>
</dbReference>
<dbReference type="Gene3D" id="3.30.1420.10">
    <property type="match status" value="1"/>
</dbReference>
<dbReference type="InterPro" id="IPR043163">
    <property type="entry name" value="DsrC-like_N"/>
</dbReference>
<evidence type="ECO:0000256" key="3">
    <source>
        <dbReference type="ARBA" id="ARBA00022490"/>
    </source>
</evidence>
<gene>
    <name evidence="5" type="ORF">MTY_0088</name>
</gene>
<dbReference type="Gene3D" id="1.10.10.370">
    <property type="entry name" value="DsrC-like protein, C-terminal domain"/>
    <property type="match status" value="1"/>
</dbReference>
<evidence type="ECO:0000256" key="2">
    <source>
        <dbReference type="ARBA" id="ARBA00005718"/>
    </source>
</evidence>
<protein>
    <submittedName>
        <fullName evidence="5">Dissimilatory sulfite reductase (Desulfoviridin), gamma subunit</fullName>
    </submittedName>
</protein>
<dbReference type="InterPro" id="IPR042072">
    <property type="entry name" value="DsrC-like_C"/>
</dbReference>
<keyword evidence="3" id="KW-0963">Cytoplasm</keyword>
<dbReference type="GO" id="GO:0097163">
    <property type="term" value="F:sulfur carrier activity"/>
    <property type="evidence" value="ECO:0007669"/>
    <property type="project" value="TreeGrafter"/>
</dbReference>
<dbReference type="Proteomes" id="UP000063718">
    <property type="component" value="Unassembled WGS sequence"/>
</dbReference>
<dbReference type="PANTHER" id="PTHR37010">
    <property type="entry name" value="SULFURTRANSFERASE TUSE"/>
    <property type="match status" value="1"/>
</dbReference>
<dbReference type="PIRSF" id="PIRSF006223">
    <property type="entry name" value="DsrC_TusE"/>
    <property type="match status" value="1"/>
</dbReference>
<dbReference type="NCBIfam" id="TIGR03342">
    <property type="entry name" value="dsrC_tusE_dsvC"/>
    <property type="match status" value="1"/>
</dbReference>
<comment type="subcellular location">
    <subcellularLocation>
        <location evidence="1">Cytoplasm</location>
    </subcellularLocation>
</comment>